<dbReference type="InterPro" id="IPR045107">
    <property type="entry name" value="SAC3/GANP/THP3"/>
</dbReference>
<name>A0A8J8P5A0_HALGN</name>
<accession>A0A8J8P5A0</accession>
<feature type="region of interest" description="Disordered" evidence="1">
    <location>
        <begin position="1"/>
        <end position="35"/>
    </location>
</feature>
<comment type="caution">
    <text evidence="3">The sequence shown here is derived from an EMBL/GenBank/DDBJ whole genome shotgun (WGS) entry which is preliminary data.</text>
</comment>
<keyword evidence="4" id="KW-1185">Reference proteome</keyword>
<dbReference type="InterPro" id="IPR000717">
    <property type="entry name" value="PCI_dom"/>
</dbReference>
<proteinExistence type="predicted"/>
<feature type="region of interest" description="Disordered" evidence="1">
    <location>
        <begin position="66"/>
        <end position="94"/>
    </location>
</feature>
<feature type="domain" description="PCI" evidence="2">
    <location>
        <begin position="216"/>
        <end position="386"/>
    </location>
</feature>
<protein>
    <recommendedName>
        <fullName evidence="2">PCI domain-containing protein</fullName>
    </recommendedName>
</protein>
<feature type="compositionally biased region" description="Gly residues" evidence="1">
    <location>
        <begin position="70"/>
        <end position="93"/>
    </location>
</feature>
<dbReference type="Pfam" id="PF03399">
    <property type="entry name" value="SAC3_GANP"/>
    <property type="match status" value="1"/>
</dbReference>
<organism evidence="3 4">
    <name type="scientific">Halteria grandinella</name>
    <dbReference type="NCBI Taxonomy" id="5974"/>
    <lineage>
        <taxon>Eukaryota</taxon>
        <taxon>Sar</taxon>
        <taxon>Alveolata</taxon>
        <taxon>Ciliophora</taxon>
        <taxon>Intramacronucleata</taxon>
        <taxon>Spirotrichea</taxon>
        <taxon>Stichotrichia</taxon>
        <taxon>Sporadotrichida</taxon>
        <taxon>Halteriidae</taxon>
        <taxon>Halteria</taxon>
    </lineage>
</organism>
<dbReference type="Gene3D" id="1.25.40.990">
    <property type="match status" value="1"/>
</dbReference>
<dbReference type="Proteomes" id="UP000785679">
    <property type="component" value="Unassembled WGS sequence"/>
</dbReference>
<evidence type="ECO:0000313" key="3">
    <source>
        <dbReference type="EMBL" id="TNV86154.1"/>
    </source>
</evidence>
<gene>
    <name evidence="3" type="ORF">FGO68_gene2699</name>
</gene>
<dbReference type="PANTHER" id="PTHR12436">
    <property type="entry name" value="80 KDA MCM3-ASSOCIATED PROTEIN"/>
    <property type="match status" value="1"/>
</dbReference>
<dbReference type="GO" id="GO:0005634">
    <property type="term" value="C:nucleus"/>
    <property type="evidence" value="ECO:0007669"/>
    <property type="project" value="TreeGrafter"/>
</dbReference>
<dbReference type="AlphaFoldDB" id="A0A8J8P5A0"/>
<evidence type="ECO:0000313" key="4">
    <source>
        <dbReference type="Proteomes" id="UP000785679"/>
    </source>
</evidence>
<dbReference type="OrthoDB" id="199574at2759"/>
<dbReference type="PANTHER" id="PTHR12436:SF4">
    <property type="entry name" value="LEUKOCYTE RECEPTOR CLUSTER MEMBER 8"/>
    <property type="match status" value="1"/>
</dbReference>
<sequence length="386" mass="43469">MQGNIGSQQQNLGSQRTVVGPNQYQKQGLNGNTQGHTLAALKQQGVPGSSAEDEQKRRMRQEKFAANGASSGGGSNGQLVGAGGSQGGMGNGGNSSMQLGYQIANKPQRQLLQYDLDGSNQEYAHLPAVKGTSTKLEKPYFRLTQDVDPSEVRPEEVLHHTLKLLKRKWKAKEVDYAYIDDQFRSMRQDLVVQRIQNEFTVEVYEAHARIAMECADLDHFNQCQTQLNYLYKAGVQGHKIEFLAYKILYHLFCDMETDILRMLKHLTQEEKSSEPVKHALDVRSALAQGNYGRFFKLFKTAPNLGAHLMEIFIDKHRILCLIRITIAYVATNIDVTYLKHLLAFEKESAEDFLTKLGCKIMEGKLMCKESNAALKRAPLKLKQKMK</sequence>
<evidence type="ECO:0000256" key="1">
    <source>
        <dbReference type="SAM" id="MobiDB-lite"/>
    </source>
</evidence>
<evidence type="ECO:0000259" key="2">
    <source>
        <dbReference type="PROSITE" id="PS50250"/>
    </source>
</evidence>
<dbReference type="PROSITE" id="PS50250">
    <property type="entry name" value="PCI"/>
    <property type="match status" value="1"/>
</dbReference>
<reference evidence="3" key="1">
    <citation type="submission" date="2019-06" db="EMBL/GenBank/DDBJ databases">
        <authorList>
            <person name="Zheng W."/>
        </authorList>
    </citation>
    <scope>NUCLEOTIDE SEQUENCE</scope>
    <source>
        <strain evidence="3">QDHG01</strain>
    </source>
</reference>
<dbReference type="EMBL" id="RRYP01001269">
    <property type="protein sequence ID" value="TNV86154.1"/>
    <property type="molecule type" value="Genomic_DNA"/>
</dbReference>
<dbReference type="InterPro" id="IPR005062">
    <property type="entry name" value="SAC3/GANP/THP3_conserved"/>
</dbReference>